<dbReference type="InterPro" id="IPR051907">
    <property type="entry name" value="DoxX-like_oxidoreductase"/>
</dbReference>
<dbReference type="PANTHER" id="PTHR33452">
    <property type="entry name" value="OXIDOREDUCTASE CATD-RELATED"/>
    <property type="match status" value="1"/>
</dbReference>
<feature type="transmembrane region" description="Helical" evidence="7">
    <location>
        <begin position="112"/>
        <end position="131"/>
    </location>
</feature>
<reference evidence="8 9" key="1">
    <citation type="journal article" date="2013" name="Antonie Van Leeuwenhoek">
        <title>Dongia rigui sp. nov., isolated from freshwater of a large wetland in Korea.</title>
        <authorList>
            <person name="Baik K.S."/>
            <person name="Hwang Y.M."/>
            <person name="Choi J.S."/>
            <person name="Kwon J."/>
            <person name="Seong C.N."/>
        </authorList>
    </citation>
    <scope>NUCLEOTIDE SEQUENCE [LARGE SCALE GENOMIC DNA]</scope>
    <source>
        <strain evidence="8 9">04SU4-P</strain>
    </source>
</reference>
<feature type="transmembrane region" description="Helical" evidence="7">
    <location>
        <begin position="20"/>
        <end position="38"/>
    </location>
</feature>
<dbReference type="PANTHER" id="PTHR33452:SF1">
    <property type="entry name" value="INNER MEMBRANE PROTEIN YPHA-RELATED"/>
    <property type="match status" value="1"/>
</dbReference>
<keyword evidence="5 7" id="KW-1133">Transmembrane helix</keyword>
<proteinExistence type="inferred from homology"/>
<evidence type="ECO:0000256" key="1">
    <source>
        <dbReference type="ARBA" id="ARBA00004651"/>
    </source>
</evidence>
<keyword evidence="6 7" id="KW-0472">Membrane</keyword>
<evidence type="ECO:0000313" key="9">
    <source>
        <dbReference type="Proteomes" id="UP001271769"/>
    </source>
</evidence>
<accession>A0ABU5DSX7</accession>
<dbReference type="EMBL" id="JAXCLX010000001">
    <property type="protein sequence ID" value="MDY0870464.1"/>
    <property type="molecule type" value="Genomic_DNA"/>
</dbReference>
<comment type="subcellular location">
    <subcellularLocation>
        <location evidence="1">Cell membrane</location>
        <topology evidence="1">Multi-pass membrane protein</topology>
    </subcellularLocation>
</comment>
<evidence type="ECO:0000256" key="6">
    <source>
        <dbReference type="ARBA" id="ARBA00023136"/>
    </source>
</evidence>
<keyword evidence="4 7" id="KW-0812">Transmembrane</keyword>
<sequence length="147" mass="16134">MPFNRLIDFFSRVPMDLIALLARLGIAVVFLRSGLLKLDGWDNGNTLALFQYEYQLPLIPPQLAAPMAMAMELAMPMFLFAGLGTRFAALALLCMTAVIEIFVYPGAFDTHAVWAVSLLFLIKNGAGHVSLDHLIATRTGQRPAVAR</sequence>
<dbReference type="Pfam" id="PF07681">
    <property type="entry name" value="DoxX"/>
    <property type="match status" value="1"/>
</dbReference>
<evidence type="ECO:0000256" key="4">
    <source>
        <dbReference type="ARBA" id="ARBA00022692"/>
    </source>
</evidence>
<keyword evidence="3" id="KW-1003">Cell membrane</keyword>
<comment type="caution">
    <text evidence="8">The sequence shown here is derived from an EMBL/GenBank/DDBJ whole genome shotgun (WGS) entry which is preliminary data.</text>
</comment>
<name>A0ABU5DSX7_9PROT</name>
<dbReference type="RefSeq" id="WP_320498703.1">
    <property type="nucleotide sequence ID" value="NZ_JAXCLX010000001.1"/>
</dbReference>
<evidence type="ECO:0000256" key="7">
    <source>
        <dbReference type="SAM" id="Phobius"/>
    </source>
</evidence>
<protein>
    <submittedName>
        <fullName evidence="8">DoxX family protein</fullName>
    </submittedName>
</protein>
<dbReference type="Proteomes" id="UP001271769">
    <property type="component" value="Unassembled WGS sequence"/>
</dbReference>
<organism evidence="8 9">
    <name type="scientific">Dongia rigui</name>
    <dbReference type="NCBI Taxonomy" id="940149"/>
    <lineage>
        <taxon>Bacteria</taxon>
        <taxon>Pseudomonadati</taxon>
        <taxon>Pseudomonadota</taxon>
        <taxon>Alphaproteobacteria</taxon>
        <taxon>Rhodospirillales</taxon>
        <taxon>Dongiaceae</taxon>
        <taxon>Dongia</taxon>
    </lineage>
</organism>
<gene>
    <name evidence="8" type="ORF">SMD31_00950</name>
</gene>
<evidence type="ECO:0000313" key="8">
    <source>
        <dbReference type="EMBL" id="MDY0870464.1"/>
    </source>
</evidence>
<keyword evidence="9" id="KW-1185">Reference proteome</keyword>
<evidence type="ECO:0000256" key="2">
    <source>
        <dbReference type="ARBA" id="ARBA00006679"/>
    </source>
</evidence>
<feature type="transmembrane region" description="Helical" evidence="7">
    <location>
        <begin position="87"/>
        <end position="106"/>
    </location>
</feature>
<evidence type="ECO:0000256" key="3">
    <source>
        <dbReference type="ARBA" id="ARBA00022475"/>
    </source>
</evidence>
<evidence type="ECO:0000256" key="5">
    <source>
        <dbReference type="ARBA" id="ARBA00022989"/>
    </source>
</evidence>
<dbReference type="InterPro" id="IPR032808">
    <property type="entry name" value="DoxX"/>
</dbReference>
<comment type="similarity">
    <text evidence="2">Belongs to the DoxX family.</text>
</comment>